<proteinExistence type="predicted"/>
<dbReference type="RefSeq" id="XP_018834688.1">
    <property type="nucleotide sequence ID" value="XM_018979143.1"/>
</dbReference>
<dbReference type="Gramene" id="Jr02_08840_p1">
    <property type="protein sequence ID" value="cds.Jr02_08840_p1"/>
    <property type="gene ID" value="Jr02_08840"/>
</dbReference>
<dbReference type="OrthoDB" id="1935089at2759"/>
<dbReference type="AlphaFoldDB" id="A0A2I4FSR9"/>
<protein>
    <submittedName>
        <fullName evidence="2">Uncharacterized protein LOC109001742</fullName>
    </submittedName>
</protein>
<organism evidence="1 2">
    <name type="scientific">Juglans regia</name>
    <name type="common">English walnut</name>
    <dbReference type="NCBI Taxonomy" id="51240"/>
    <lineage>
        <taxon>Eukaryota</taxon>
        <taxon>Viridiplantae</taxon>
        <taxon>Streptophyta</taxon>
        <taxon>Embryophyta</taxon>
        <taxon>Tracheophyta</taxon>
        <taxon>Spermatophyta</taxon>
        <taxon>Magnoliopsida</taxon>
        <taxon>eudicotyledons</taxon>
        <taxon>Gunneridae</taxon>
        <taxon>Pentapetalae</taxon>
        <taxon>rosids</taxon>
        <taxon>fabids</taxon>
        <taxon>Fagales</taxon>
        <taxon>Juglandaceae</taxon>
        <taxon>Juglans</taxon>
    </lineage>
</organism>
<dbReference type="Proteomes" id="UP000235220">
    <property type="component" value="Chromosome 2"/>
</dbReference>
<accession>A0A2I4FSR9</accession>
<keyword evidence="1" id="KW-1185">Reference proteome</keyword>
<sequence length="232" mass="26794">MVIVSKRLNLWQLFVLIIDLLYLNGVRAVQFRAGVLAALSMNIIGSKLKYCSKEFKKWSKNLDSERTKVIKEKSMMLDQLQQNEDTCSMATQKQLQKDIDFLLDQEDIKWKQRAKKHWLEKGDRNTKFYHACVNQRKKKNSIQKVVTADGMLLTEPGEILLGFGQHFSQVFLSTHPPRDIILQCLARVDTRISDDMRLDLERDFSSADVLFALKQMSLLNLPGQMGLVLVSF</sequence>
<reference evidence="2" key="1">
    <citation type="submission" date="2025-08" db="UniProtKB">
        <authorList>
            <consortium name="RefSeq"/>
        </authorList>
    </citation>
    <scope>IDENTIFICATION</scope>
    <source>
        <tissue evidence="2">Leaves</tissue>
    </source>
</reference>
<evidence type="ECO:0000313" key="1">
    <source>
        <dbReference type="Proteomes" id="UP000235220"/>
    </source>
</evidence>
<dbReference type="KEGG" id="jre:109001742"/>
<evidence type="ECO:0000313" key="2">
    <source>
        <dbReference type="RefSeq" id="XP_018834688.1"/>
    </source>
</evidence>
<gene>
    <name evidence="2" type="primary">LOC109001742</name>
</gene>
<name>A0A2I4FSR9_JUGRE</name>
<dbReference type="GeneID" id="109001742"/>